<dbReference type="PANTHER" id="PTHR35851">
    <property type="entry name" value="CELL DIVISION PROTEIN FTSQ"/>
    <property type="match status" value="1"/>
</dbReference>
<keyword evidence="7 9" id="KW-0472">Membrane</keyword>
<dbReference type="InterPro" id="IPR013685">
    <property type="entry name" value="POTRA_FtsQ_type"/>
</dbReference>
<comment type="subunit">
    <text evidence="9">Part of a complex composed of FtsB, FtsL and FtsQ.</text>
</comment>
<dbReference type="HAMAP" id="MF_00911">
    <property type="entry name" value="FtsQ_subfam"/>
    <property type="match status" value="1"/>
</dbReference>
<keyword evidence="12" id="KW-1185">Reference proteome</keyword>
<dbReference type="InterPro" id="IPR034746">
    <property type="entry name" value="POTRA"/>
</dbReference>
<dbReference type="Gene3D" id="3.10.20.310">
    <property type="entry name" value="membrane protein fhac"/>
    <property type="match status" value="1"/>
</dbReference>
<evidence type="ECO:0000313" key="11">
    <source>
        <dbReference type="EMBL" id="AOU99764.1"/>
    </source>
</evidence>
<keyword evidence="4 9" id="KW-0132">Cell division</keyword>
<organism evidence="11 12">
    <name type="scientific">Acidihalobacter yilgarnensis</name>
    <dbReference type="NCBI Taxonomy" id="2819280"/>
    <lineage>
        <taxon>Bacteria</taxon>
        <taxon>Pseudomonadati</taxon>
        <taxon>Pseudomonadota</taxon>
        <taxon>Gammaproteobacteria</taxon>
        <taxon>Chromatiales</taxon>
        <taxon>Ectothiorhodospiraceae</taxon>
        <taxon>Acidihalobacter</taxon>
    </lineage>
</organism>
<dbReference type="GO" id="GO:0032153">
    <property type="term" value="C:cell division site"/>
    <property type="evidence" value="ECO:0007669"/>
    <property type="project" value="UniProtKB-UniRule"/>
</dbReference>
<evidence type="ECO:0000256" key="9">
    <source>
        <dbReference type="HAMAP-Rule" id="MF_00911"/>
    </source>
</evidence>
<evidence type="ECO:0000256" key="5">
    <source>
        <dbReference type="ARBA" id="ARBA00022692"/>
    </source>
</evidence>
<feature type="domain" description="POTRA" evidence="10">
    <location>
        <begin position="54"/>
        <end position="123"/>
    </location>
</feature>
<dbReference type="PROSITE" id="PS51779">
    <property type="entry name" value="POTRA"/>
    <property type="match status" value="1"/>
</dbReference>
<dbReference type="GO" id="GO:0005886">
    <property type="term" value="C:plasma membrane"/>
    <property type="evidence" value="ECO:0007669"/>
    <property type="project" value="UniProtKB-SubCell"/>
</dbReference>
<dbReference type="Proteomes" id="UP000095401">
    <property type="component" value="Chromosome"/>
</dbReference>
<dbReference type="AlphaFoldDB" id="A0A1D8ITX5"/>
<evidence type="ECO:0000256" key="6">
    <source>
        <dbReference type="ARBA" id="ARBA00022989"/>
    </source>
</evidence>
<dbReference type="InterPro" id="IPR026579">
    <property type="entry name" value="FtsQ"/>
</dbReference>
<evidence type="ECO:0000259" key="10">
    <source>
        <dbReference type="PROSITE" id="PS51779"/>
    </source>
</evidence>
<comment type="subcellular location">
    <subcellularLocation>
        <location evidence="9">Cell inner membrane</location>
        <topology evidence="9">Single-pass type II membrane protein</topology>
    </subcellularLocation>
    <subcellularLocation>
        <location evidence="1">Membrane</location>
    </subcellularLocation>
    <text evidence="9">Localizes to the division septum.</text>
</comment>
<dbReference type="InterPro" id="IPR045335">
    <property type="entry name" value="FtsQ_C_sf"/>
</dbReference>
<reference evidence="12" key="1">
    <citation type="submission" date="2016-09" db="EMBL/GenBank/DDBJ databases">
        <title>Acidihalobacter prosperus F5.</title>
        <authorList>
            <person name="Khaleque H.N."/>
            <person name="Ramsay J.P."/>
            <person name="Kaksonen A.H."/>
            <person name="Boxall N.J."/>
            <person name="Watkin E.L.J."/>
        </authorList>
    </citation>
    <scope>NUCLEOTIDE SEQUENCE [LARGE SCALE GENOMIC DNA]</scope>
    <source>
        <strain evidence="12">F5</strain>
    </source>
</reference>
<dbReference type="KEGG" id="aprs:BI364_14520"/>
<evidence type="ECO:0000256" key="8">
    <source>
        <dbReference type="ARBA" id="ARBA00023306"/>
    </source>
</evidence>
<dbReference type="EMBL" id="CP017415">
    <property type="protein sequence ID" value="AOU99764.1"/>
    <property type="molecule type" value="Genomic_DNA"/>
</dbReference>
<name>A0A1D8ITX5_9GAMM</name>
<keyword evidence="5 9" id="KW-0812">Transmembrane</keyword>
<evidence type="ECO:0000313" key="12">
    <source>
        <dbReference type="Proteomes" id="UP000095401"/>
    </source>
</evidence>
<evidence type="ECO:0000256" key="7">
    <source>
        <dbReference type="ARBA" id="ARBA00023136"/>
    </source>
</evidence>
<keyword evidence="2 9" id="KW-1003">Cell membrane</keyword>
<dbReference type="Gene3D" id="3.40.50.11690">
    <property type="entry name" value="Cell division protein FtsQ/DivIB"/>
    <property type="match status" value="1"/>
</dbReference>
<keyword evidence="3 9" id="KW-0997">Cell inner membrane</keyword>
<dbReference type="GO" id="GO:0043093">
    <property type="term" value="P:FtsZ-dependent cytokinesis"/>
    <property type="evidence" value="ECO:0007669"/>
    <property type="project" value="UniProtKB-UniRule"/>
</dbReference>
<evidence type="ECO:0000256" key="1">
    <source>
        <dbReference type="ARBA" id="ARBA00004370"/>
    </source>
</evidence>
<accession>A0A1D8ITX5</accession>
<comment type="function">
    <text evidence="9">Essential cell division protein. May link together the upstream cell division proteins, which are predominantly cytoplasmic, with the downstream cell division proteins, which are predominantly periplasmic. May control correct divisome assembly.</text>
</comment>
<feature type="transmembrane region" description="Helical" evidence="9">
    <location>
        <begin position="21"/>
        <end position="41"/>
    </location>
</feature>
<evidence type="ECO:0000256" key="3">
    <source>
        <dbReference type="ARBA" id="ARBA00022519"/>
    </source>
</evidence>
<sequence>MTSRRRPRVAAARTPGQGLGIGRWVRLSATILVCAALIVGADRLRGWLLSPDTLPIRIVKVKGAGEHISSQQVQQVVASNLSGGFFGIDLNAVAHALTAIPWVYRANVQRRWPGTLLIRLQPQRPFAYWGRKALLNTQGDIFTPPVSTFPKGLPALSGPDGKEHELMQRYQATQALFATEGLHVVALREDARRAYRLWFANGIELVIGRDWNVRRMARLAAAYARVLAPKADDINRIDLRYPNGFAVAWKHSNTDGATAPAKE</sequence>
<protein>
    <recommendedName>
        <fullName evidence="9">Cell division protein FtsQ</fullName>
    </recommendedName>
</protein>
<dbReference type="InterPro" id="IPR005548">
    <property type="entry name" value="Cell_div_FtsQ/DivIB_C"/>
</dbReference>
<dbReference type="Pfam" id="PF08478">
    <property type="entry name" value="POTRA_1"/>
    <property type="match status" value="1"/>
</dbReference>
<comment type="similarity">
    <text evidence="9">Belongs to the FtsQ/DivIB family. FtsQ subfamily.</text>
</comment>
<keyword evidence="8 9" id="KW-0131">Cell cycle</keyword>
<dbReference type="Pfam" id="PF03799">
    <property type="entry name" value="FtsQ_DivIB_C"/>
    <property type="match status" value="1"/>
</dbReference>
<gene>
    <name evidence="9" type="primary">ftsQ</name>
    <name evidence="11" type="ORF">BI364_14520</name>
</gene>
<proteinExistence type="inferred from homology"/>
<dbReference type="PANTHER" id="PTHR35851:SF1">
    <property type="entry name" value="CELL DIVISION PROTEIN FTSQ"/>
    <property type="match status" value="1"/>
</dbReference>
<evidence type="ECO:0000256" key="2">
    <source>
        <dbReference type="ARBA" id="ARBA00022475"/>
    </source>
</evidence>
<dbReference type="GO" id="GO:0090529">
    <property type="term" value="P:cell septum assembly"/>
    <property type="evidence" value="ECO:0007669"/>
    <property type="project" value="InterPro"/>
</dbReference>
<keyword evidence="6 9" id="KW-1133">Transmembrane helix</keyword>
<evidence type="ECO:0000256" key="4">
    <source>
        <dbReference type="ARBA" id="ARBA00022618"/>
    </source>
</evidence>